<dbReference type="RefSeq" id="YP_009399399.1">
    <property type="nucleotide sequence ID" value="NC_035296.1"/>
</dbReference>
<keyword evidence="5" id="KW-0547">Nucleotide-binding</keyword>
<evidence type="ECO:0000259" key="11">
    <source>
        <dbReference type="PROSITE" id="PS51483"/>
    </source>
</evidence>
<evidence type="ECO:0000256" key="8">
    <source>
        <dbReference type="ARBA" id="ARBA00022917"/>
    </source>
</evidence>
<dbReference type="GO" id="GO:0003723">
    <property type="term" value="F:RNA binding"/>
    <property type="evidence" value="ECO:0007669"/>
    <property type="project" value="InterPro"/>
</dbReference>
<dbReference type="GO" id="GO:0000287">
    <property type="term" value="F:magnesium ion binding"/>
    <property type="evidence" value="ECO:0007669"/>
    <property type="project" value="InterPro"/>
</dbReference>
<keyword evidence="12" id="KW-0934">Plastid</keyword>
<dbReference type="SMART" id="SM00874">
    <property type="entry name" value="B5"/>
    <property type="match status" value="1"/>
</dbReference>
<dbReference type="InterPro" id="IPR005121">
    <property type="entry name" value="Fdx_antiC-bd"/>
</dbReference>
<protein>
    <recommendedName>
        <fullName evidence="2">phenylalanine--tRNA ligase</fullName>
        <ecNumber evidence="2">6.1.1.20</ecNumber>
    </recommendedName>
</protein>
<dbReference type="PROSITE" id="PS51447">
    <property type="entry name" value="FDX_ACB"/>
    <property type="match status" value="1"/>
</dbReference>
<keyword evidence="4" id="KW-0479">Metal-binding</keyword>
<keyword evidence="9" id="KW-0030">Aminoacyl-tRNA synthetase</keyword>
<evidence type="ECO:0000256" key="1">
    <source>
        <dbReference type="ARBA" id="ARBA00001946"/>
    </source>
</evidence>
<dbReference type="Gene3D" id="3.30.70.380">
    <property type="entry name" value="Ferrodoxin-fold anticodon-binding domain"/>
    <property type="match status" value="1"/>
</dbReference>
<dbReference type="GO" id="GO:0009328">
    <property type="term" value="C:phenylalanine-tRNA ligase complex"/>
    <property type="evidence" value="ECO:0007669"/>
    <property type="project" value="TreeGrafter"/>
</dbReference>
<dbReference type="SUPFAM" id="SSF55681">
    <property type="entry name" value="Class II aaRS and biotin synthetases"/>
    <property type="match status" value="1"/>
</dbReference>
<evidence type="ECO:0000256" key="9">
    <source>
        <dbReference type="ARBA" id="ARBA00023146"/>
    </source>
</evidence>
<dbReference type="EC" id="6.1.1.20" evidence="2"/>
<organism evidence="12">
    <name type="scientific">Kapraunia schneideri</name>
    <dbReference type="NCBI Taxonomy" id="717899"/>
    <lineage>
        <taxon>Eukaryota</taxon>
        <taxon>Rhodophyta</taxon>
        <taxon>Florideophyceae</taxon>
        <taxon>Rhodymeniophycidae</taxon>
        <taxon>Ceramiales</taxon>
        <taxon>Rhodomelaceae</taxon>
        <taxon>Kapraunia</taxon>
    </lineage>
</organism>
<keyword evidence="8" id="KW-0648">Protein biosynthesis</keyword>
<evidence type="ECO:0000256" key="4">
    <source>
        <dbReference type="ARBA" id="ARBA00022723"/>
    </source>
</evidence>
<dbReference type="PANTHER" id="PTHR10947:SF0">
    <property type="entry name" value="PHENYLALANINE--TRNA LIGASE BETA SUBUNIT"/>
    <property type="match status" value="1"/>
</dbReference>
<dbReference type="Pfam" id="PF03147">
    <property type="entry name" value="FDX-ACB"/>
    <property type="match status" value="1"/>
</dbReference>
<dbReference type="EMBL" id="MF101454">
    <property type="protein sequence ID" value="ARW69005.1"/>
    <property type="molecule type" value="Genomic_DNA"/>
</dbReference>
<dbReference type="Gene3D" id="3.30.930.10">
    <property type="entry name" value="Bira Bifunctional Protein, Domain 2"/>
    <property type="match status" value="1"/>
</dbReference>
<dbReference type="GO" id="GO:0006432">
    <property type="term" value="P:phenylalanyl-tRNA aminoacylation"/>
    <property type="evidence" value="ECO:0007669"/>
    <property type="project" value="InterPro"/>
</dbReference>
<accession>A0A1Z1MTB3</accession>
<geneLocation type="chloroplast" evidence="12"/>
<sequence length="649" mass="77764">MKFSWQLTNSFLHIHNKYFLQILEQLTLSGIETEEIEDIVYDKILNLSITTNRKEIKSTFSLAREISIITKRKLYVKPIKFNTNKKIIKFNYEQIKYRRTHIIKKNIHTKTPIWITKELKIHNTYCENSLNNIQEYIKIKWGKTFEIINFNRANEVIFNNNHKKHNLSIKQFINNKIKIKNNEKIQIIIFDTNYKFIKYPYYNHDISEFYENYYTESINIIKEVERCTIGKYYEQYEEIINNDKKILLNKSTINNWLGSTKEKKKKFLQTKEINNILYEIKFFTQYIKNKKAFIVKIPQYRKDDINNNIDIIEEIGKRYGFNKFYNKYTYKKINGRKSEKLKKINQIRNTLRKLGFNEVINCSIVNNTLKSKNSIKLYNPINEEQTYLRNNITYNLIENYIHHIKYSNDNLLIFEIGNTFNKHSETNVYNEEKSIGGLIYAPDYHRINWKNKSNSINLFHIKGLLEVFFEQIESNFNFSKIEIQEIKKSLQPIVNNNKTIGLYNKNNNKMIGVVSQISNQLSQLRNNKNNKVYIFELKLNELINSINCKQHIDYNTKSYSKYPSITRDISIKVSENKHIKEIKQTITSVSQELIESIKIFNEYSKIDIKTNQTKKFIGIRITYRSMNRTLNIKDIQTIDQHLIKIINNT</sequence>
<dbReference type="SMART" id="SM00896">
    <property type="entry name" value="FDX-ACB"/>
    <property type="match status" value="1"/>
</dbReference>
<evidence type="ECO:0000313" key="12">
    <source>
        <dbReference type="EMBL" id="ARW69005.1"/>
    </source>
</evidence>
<evidence type="ECO:0000256" key="3">
    <source>
        <dbReference type="ARBA" id="ARBA00022598"/>
    </source>
</evidence>
<dbReference type="InterPro" id="IPR045060">
    <property type="entry name" value="Phe-tRNA-ligase_IIc_bsu"/>
</dbReference>
<gene>
    <name evidence="12" type="primary">syfB</name>
</gene>
<reference evidence="12" key="1">
    <citation type="journal article" date="2017" name="J. Phycol.">
        <title>Analysis of chloroplast genomes and a supermatrix inform reclassification of the Rhodomelaceae (Rhodophyta).</title>
        <authorList>
            <person name="Diaz-Tapia P."/>
            <person name="Maggs C.A."/>
            <person name="West J.A."/>
            <person name="Verbruggen H."/>
        </authorList>
    </citation>
    <scope>NUCLEOTIDE SEQUENCE</scope>
    <source>
        <strain evidence="12">PD1720</strain>
    </source>
</reference>
<dbReference type="PROSITE" id="PS51483">
    <property type="entry name" value="B5"/>
    <property type="match status" value="1"/>
</dbReference>
<dbReference type="InterPro" id="IPR005147">
    <property type="entry name" value="tRNA_synthase_B5-dom"/>
</dbReference>
<dbReference type="InterPro" id="IPR009061">
    <property type="entry name" value="DNA-bd_dom_put_sf"/>
</dbReference>
<evidence type="ECO:0000256" key="7">
    <source>
        <dbReference type="ARBA" id="ARBA00022842"/>
    </source>
</evidence>
<proteinExistence type="predicted"/>
<keyword evidence="12" id="KW-0150">Chloroplast</keyword>
<dbReference type="Pfam" id="PF03484">
    <property type="entry name" value="B5"/>
    <property type="match status" value="1"/>
</dbReference>
<evidence type="ECO:0000256" key="6">
    <source>
        <dbReference type="ARBA" id="ARBA00022840"/>
    </source>
</evidence>
<dbReference type="SUPFAM" id="SSF54991">
    <property type="entry name" value="Anticodon-binding domain of PheRS"/>
    <property type="match status" value="1"/>
</dbReference>
<keyword evidence="6" id="KW-0067">ATP-binding</keyword>
<evidence type="ECO:0000256" key="5">
    <source>
        <dbReference type="ARBA" id="ARBA00022741"/>
    </source>
</evidence>
<dbReference type="SUPFAM" id="SSF46955">
    <property type="entry name" value="Putative DNA-binding domain"/>
    <property type="match status" value="2"/>
</dbReference>
<feature type="domain" description="B5" evidence="11">
    <location>
        <begin position="241"/>
        <end position="326"/>
    </location>
</feature>
<dbReference type="Gene3D" id="3.30.56.10">
    <property type="match status" value="2"/>
</dbReference>
<dbReference type="InterPro" id="IPR045864">
    <property type="entry name" value="aa-tRNA-synth_II/BPL/LPL"/>
</dbReference>
<dbReference type="GO" id="GO:0004826">
    <property type="term" value="F:phenylalanine-tRNA ligase activity"/>
    <property type="evidence" value="ECO:0007669"/>
    <property type="project" value="UniProtKB-EC"/>
</dbReference>
<evidence type="ECO:0000256" key="2">
    <source>
        <dbReference type="ARBA" id="ARBA00012814"/>
    </source>
</evidence>
<keyword evidence="3 12" id="KW-0436">Ligase</keyword>
<dbReference type="InterPro" id="IPR036690">
    <property type="entry name" value="Fdx_antiC-bd_sf"/>
</dbReference>
<dbReference type="Pfam" id="PF17759">
    <property type="entry name" value="tRNA_synthFbeta"/>
    <property type="match status" value="1"/>
</dbReference>
<dbReference type="AlphaFoldDB" id="A0A1Z1MTB3"/>
<feature type="domain" description="FDX-ACB" evidence="10">
    <location>
        <begin position="560"/>
        <end position="649"/>
    </location>
</feature>
<dbReference type="InterPro" id="IPR041616">
    <property type="entry name" value="PheRS_beta_core"/>
</dbReference>
<keyword evidence="7" id="KW-0460">Magnesium</keyword>
<dbReference type="PANTHER" id="PTHR10947">
    <property type="entry name" value="PHENYLALANYL-TRNA SYNTHETASE BETA CHAIN AND LEUCINE-RICH REPEAT-CONTAINING PROTEIN 47"/>
    <property type="match status" value="1"/>
</dbReference>
<dbReference type="GO" id="GO:0005524">
    <property type="term" value="F:ATP binding"/>
    <property type="evidence" value="ECO:0007669"/>
    <property type="project" value="UniProtKB-KW"/>
</dbReference>
<name>A0A1Z1MTB3_9FLOR</name>
<comment type="cofactor">
    <cofactor evidence="1">
        <name>Mg(2+)</name>
        <dbReference type="ChEBI" id="CHEBI:18420"/>
    </cofactor>
</comment>
<evidence type="ECO:0000259" key="10">
    <source>
        <dbReference type="PROSITE" id="PS51447"/>
    </source>
</evidence>
<dbReference type="GeneID" id="33362085"/>